<proteinExistence type="predicted"/>
<sequence>MRRPQAHGSSPQAQSMGEIFTNICDVDNKCRQSFGIYQSVGGEAYFES</sequence>
<evidence type="ECO:0000313" key="1">
    <source>
        <dbReference type="EMBL" id="CAF1864686.1"/>
    </source>
</evidence>
<dbReference type="AlphaFoldDB" id="A0A816JPF9"/>
<dbReference type="EMBL" id="HG994368">
    <property type="protein sequence ID" value="CAF1864703.1"/>
    <property type="molecule type" value="Genomic_DNA"/>
</dbReference>
<accession>A0A816JPF9</accession>
<dbReference type="EMBL" id="HG994368">
    <property type="protein sequence ID" value="CAF1864686.1"/>
    <property type="molecule type" value="Genomic_DNA"/>
</dbReference>
<name>A0A816JPF9_BRANA</name>
<gene>
    <name evidence="1" type="ORF">DARMORV10_C04P59570.1</name>
    <name evidence="2" type="ORF">DARMORV10_C04P59600.1</name>
</gene>
<evidence type="ECO:0000313" key="2">
    <source>
        <dbReference type="EMBL" id="CAF1864703.1"/>
    </source>
</evidence>
<reference evidence="1" key="1">
    <citation type="submission" date="2021-01" db="EMBL/GenBank/DDBJ databases">
        <authorList>
            <consortium name="Genoscope - CEA"/>
            <person name="William W."/>
        </authorList>
    </citation>
    <scope>NUCLEOTIDE SEQUENCE</scope>
</reference>
<dbReference type="Proteomes" id="UP001295469">
    <property type="component" value="Chromosome C04"/>
</dbReference>
<protein>
    <submittedName>
        <fullName evidence="1">(rape) hypothetical protein</fullName>
    </submittedName>
</protein>
<organism evidence="1">
    <name type="scientific">Brassica napus</name>
    <name type="common">Rape</name>
    <dbReference type="NCBI Taxonomy" id="3708"/>
    <lineage>
        <taxon>Eukaryota</taxon>
        <taxon>Viridiplantae</taxon>
        <taxon>Streptophyta</taxon>
        <taxon>Embryophyta</taxon>
        <taxon>Tracheophyta</taxon>
        <taxon>Spermatophyta</taxon>
        <taxon>Magnoliopsida</taxon>
        <taxon>eudicotyledons</taxon>
        <taxon>Gunneridae</taxon>
        <taxon>Pentapetalae</taxon>
        <taxon>rosids</taxon>
        <taxon>malvids</taxon>
        <taxon>Brassicales</taxon>
        <taxon>Brassicaceae</taxon>
        <taxon>Brassiceae</taxon>
        <taxon>Brassica</taxon>
    </lineage>
</organism>